<evidence type="ECO:0000313" key="2">
    <source>
        <dbReference type="EMBL" id="AKU99550.1"/>
    </source>
</evidence>
<reference evidence="2 3" key="1">
    <citation type="submission" date="2015-08" db="EMBL/GenBank/DDBJ databases">
        <authorList>
            <person name="Babu N.S."/>
            <person name="Beckwith C.J."/>
            <person name="Beseler K.G."/>
            <person name="Brison A."/>
            <person name="Carone J.V."/>
            <person name="Caskin T.P."/>
            <person name="Diamond M."/>
            <person name="Durham M.E."/>
            <person name="Foxe J.M."/>
            <person name="Go M."/>
            <person name="Henderson B.A."/>
            <person name="Jones I.B."/>
            <person name="McGettigan J.A."/>
            <person name="Micheletti S.J."/>
            <person name="Nasrallah M.E."/>
            <person name="Ortiz D."/>
            <person name="Piller C.R."/>
            <person name="Privatt S.R."/>
            <person name="Schneider S.L."/>
            <person name="Sharp S."/>
            <person name="Smith T.C."/>
            <person name="Stanton J.D."/>
            <person name="Ullery H.E."/>
            <person name="Wilson R.J."/>
            <person name="Serrano M.G."/>
            <person name="Buck G."/>
            <person name="Lee V."/>
            <person name="Wang Y."/>
            <person name="Carvalho R."/>
            <person name="Voegtly L."/>
            <person name="Shi R."/>
            <person name="Duckworth R."/>
            <person name="Johnson A."/>
            <person name="Loviza R."/>
            <person name="Walstead R."/>
            <person name="Shah Z."/>
            <person name="Kiflezghi M."/>
            <person name="Wade K."/>
            <person name="Ball S.L."/>
            <person name="Bradley K.W."/>
            <person name="Asai D.J."/>
            <person name="Bowman C.A."/>
            <person name="Russell D.A."/>
            <person name="Pope W.H."/>
            <person name="Jacobs-Sera D."/>
            <person name="Hendrix R.W."/>
            <person name="Hatfull G.F."/>
        </authorList>
    </citation>
    <scope>NUCLEOTIDE SEQUENCE [LARGE SCALE GENOMIC DNA]</scope>
    <source>
        <strain evidence="2 3">DSM 27648</strain>
    </source>
</reference>
<dbReference type="InterPro" id="IPR029058">
    <property type="entry name" value="AB_hydrolase_fold"/>
</dbReference>
<dbReference type="OrthoDB" id="9804723at2"/>
<feature type="domain" description="AB hydrolase-1" evidence="1">
    <location>
        <begin position="60"/>
        <end position="308"/>
    </location>
</feature>
<evidence type="ECO:0000313" key="3">
    <source>
        <dbReference type="Proteomes" id="UP000064967"/>
    </source>
</evidence>
<dbReference type="AlphaFoldDB" id="A0A0K1Q186"/>
<dbReference type="InterPro" id="IPR000639">
    <property type="entry name" value="Epox_hydrolase-like"/>
</dbReference>
<keyword evidence="2" id="KW-0378">Hydrolase</keyword>
<dbReference type="PRINTS" id="PR00412">
    <property type="entry name" value="EPOXHYDRLASE"/>
</dbReference>
<gene>
    <name evidence="2" type="ORF">AKJ09_06214</name>
</gene>
<dbReference type="Proteomes" id="UP000064967">
    <property type="component" value="Chromosome"/>
</dbReference>
<dbReference type="Pfam" id="PF00561">
    <property type="entry name" value="Abhydrolase_1"/>
    <property type="match status" value="1"/>
</dbReference>
<dbReference type="KEGG" id="llu:AKJ09_06214"/>
<dbReference type="PANTHER" id="PTHR43798:SF33">
    <property type="entry name" value="HYDROLASE, PUTATIVE (AFU_ORTHOLOGUE AFUA_2G14860)-RELATED"/>
    <property type="match status" value="1"/>
</dbReference>
<organism evidence="2 3">
    <name type="scientific">Labilithrix luteola</name>
    <dbReference type="NCBI Taxonomy" id="1391654"/>
    <lineage>
        <taxon>Bacteria</taxon>
        <taxon>Pseudomonadati</taxon>
        <taxon>Myxococcota</taxon>
        <taxon>Polyangia</taxon>
        <taxon>Polyangiales</taxon>
        <taxon>Labilitrichaceae</taxon>
        <taxon>Labilithrix</taxon>
    </lineage>
</organism>
<proteinExistence type="predicted"/>
<evidence type="ECO:0000259" key="1">
    <source>
        <dbReference type="Pfam" id="PF00561"/>
    </source>
</evidence>
<dbReference type="InterPro" id="IPR000073">
    <property type="entry name" value="AB_hydrolase_1"/>
</dbReference>
<dbReference type="PANTHER" id="PTHR43798">
    <property type="entry name" value="MONOACYLGLYCEROL LIPASE"/>
    <property type="match status" value="1"/>
</dbReference>
<dbReference type="GO" id="GO:0016020">
    <property type="term" value="C:membrane"/>
    <property type="evidence" value="ECO:0007669"/>
    <property type="project" value="TreeGrafter"/>
</dbReference>
<accession>A0A0K1Q186</accession>
<protein>
    <submittedName>
        <fullName evidence="2">Epoxide hydrolase</fullName>
    </submittedName>
</protein>
<name>A0A0K1Q186_9BACT</name>
<dbReference type="SUPFAM" id="SSF53474">
    <property type="entry name" value="alpha/beta-Hydrolases"/>
    <property type="match status" value="1"/>
</dbReference>
<dbReference type="PRINTS" id="PR00111">
    <property type="entry name" value="ABHYDROLASE"/>
</dbReference>
<dbReference type="Gene3D" id="3.40.50.1820">
    <property type="entry name" value="alpha/beta hydrolase"/>
    <property type="match status" value="1"/>
</dbReference>
<sequence length="322" mass="35594">MDMQQTSASDGRDARVLRLTANDLEHRVLLWSPENATDAVEPSRGVSESSREPSPSPSLPMVVLIHGFMDAAGTWERVGLALAAAGYRVAAPDMRGFGQGARAPKGGYYHFADYVFDLADILEAIAPNEPIRLVGHSMGGTVATLFAGTFPERVTRFANLEGLGPPDNDFDVAPVRMRSWIDQVRRSRRQRRGKLTFTREEALVRLKANHPNVPRATLEELLPALTTDEGEGRVSWHFDLLHRTTSPQPFYAKQLMAFARRITAPTLFVSGGPSGFHPADEDERLASFASHARLELADAGHMMHWTKPDALSAELIRFFRAP</sequence>
<dbReference type="EMBL" id="CP012333">
    <property type="protein sequence ID" value="AKU99550.1"/>
    <property type="molecule type" value="Genomic_DNA"/>
</dbReference>
<dbReference type="InterPro" id="IPR050266">
    <property type="entry name" value="AB_hydrolase_sf"/>
</dbReference>
<keyword evidence="3" id="KW-1185">Reference proteome</keyword>
<dbReference type="GO" id="GO:0016787">
    <property type="term" value="F:hydrolase activity"/>
    <property type="evidence" value="ECO:0007669"/>
    <property type="project" value="UniProtKB-KW"/>
</dbReference>
<dbReference type="STRING" id="1391654.AKJ09_06214"/>